<comment type="caution">
    <text evidence="1">The sequence shown here is derived from an EMBL/GenBank/DDBJ whole genome shotgun (WGS) entry which is preliminary data.</text>
</comment>
<protein>
    <submittedName>
        <fullName evidence="1">Uncharacterized protein</fullName>
    </submittedName>
</protein>
<keyword evidence="2" id="KW-1185">Reference proteome</keyword>
<organism evidence="1 2">
    <name type="scientific">Araneus ventricosus</name>
    <name type="common">Orbweaver spider</name>
    <name type="synonym">Epeira ventricosa</name>
    <dbReference type="NCBI Taxonomy" id="182803"/>
    <lineage>
        <taxon>Eukaryota</taxon>
        <taxon>Metazoa</taxon>
        <taxon>Ecdysozoa</taxon>
        <taxon>Arthropoda</taxon>
        <taxon>Chelicerata</taxon>
        <taxon>Arachnida</taxon>
        <taxon>Araneae</taxon>
        <taxon>Araneomorphae</taxon>
        <taxon>Entelegynae</taxon>
        <taxon>Araneoidea</taxon>
        <taxon>Araneidae</taxon>
        <taxon>Araneus</taxon>
    </lineage>
</organism>
<evidence type="ECO:0000313" key="1">
    <source>
        <dbReference type="EMBL" id="GBM50977.1"/>
    </source>
</evidence>
<proteinExistence type="predicted"/>
<evidence type="ECO:0000313" key="2">
    <source>
        <dbReference type="Proteomes" id="UP000499080"/>
    </source>
</evidence>
<gene>
    <name evidence="1" type="ORF">AVEN_114626_1</name>
</gene>
<dbReference type="Proteomes" id="UP000499080">
    <property type="component" value="Unassembled WGS sequence"/>
</dbReference>
<sequence>MVSASSSEPVDCEFYPGLCSYSVFCYSLQCKLAASSSHGDFEACVNLLQACFTLALLSCQTCRFAVILVYRLRLHLFTRAFGVKFMKVNRMDQQVKRNFHLKKTEAYKLILERKDQRQEQGKIGLKCCLNCK</sequence>
<accession>A0A4Y2GCP5</accession>
<dbReference type="AlphaFoldDB" id="A0A4Y2GCP5"/>
<name>A0A4Y2GCP5_ARAVE</name>
<reference evidence="1 2" key="1">
    <citation type="journal article" date="2019" name="Sci. Rep.">
        <title>Orb-weaving spider Araneus ventricosus genome elucidates the spidroin gene catalogue.</title>
        <authorList>
            <person name="Kono N."/>
            <person name="Nakamura H."/>
            <person name="Ohtoshi R."/>
            <person name="Moran D.A.P."/>
            <person name="Shinohara A."/>
            <person name="Yoshida Y."/>
            <person name="Fujiwara M."/>
            <person name="Mori M."/>
            <person name="Tomita M."/>
            <person name="Arakawa K."/>
        </authorList>
    </citation>
    <scope>NUCLEOTIDE SEQUENCE [LARGE SCALE GENOMIC DNA]</scope>
</reference>
<dbReference type="EMBL" id="BGPR01001317">
    <property type="protein sequence ID" value="GBM50977.1"/>
    <property type="molecule type" value="Genomic_DNA"/>
</dbReference>